<proteinExistence type="predicted"/>
<evidence type="ECO:0000313" key="3">
    <source>
        <dbReference type="EMBL" id="OQX05070.1"/>
    </source>
</evidence>
<dbReference type="EMBL" id="MTEJ01000306">
    <property type="protein sequence ID" value="OQX05070.1"/>
    <property type="molecule type" value="Genomic_DNA"/>
</dbReference>
<dbReference type="InterPro" id="IPR014147">
    <property type="entry name" value="T4SS_TrbJ"/>
</dbReference>
<evidence type="ECO:0000313" key="4">
    <source>
        <dbReference type="Proteomes" id="UP000192491"/>
    </source>
</evidence>
<gene>
    <name evidence="3" type="ORF">BWK73_34490</name>
</gene>
<feature type="chain" id="PRO_5012914629" evidence="2">
    <location>
        <begin position="23"/>
        <end position="246"/>
    </location>
</feature>
<accession>A0A1Y1QGM5</accession>
<comment type="caution">
    <text evidence="3">The sequence shown here is derived from an EMBL/GenBank/DDBJ whole genome shotgun (WGS) entry which is preliminary data.</text>
</comment>
<name>A0A1Y1QGM5_9GAMM</name>
<dbReference type="Proteomes" id="UP000192491">
    <property type="component" value="Unassembled WGS sequence"/>
</dbReference>
<feature type="region of interest" description="Disordered" evidence="1">
    <location>
        <begin position="214"/>
        <end position="246"/>
    </location>
</feature>
<evidence type="ECO:0000256" key="2">
    <source>
        <dbReference type="SAM" id="SignalP"/>
    </source>
</evidence>
<dbReference type="NCBIfam" id="TIGR02780">
    <property type="entry name" value="TrbJ_Ti"/>
    <property type="match status" value="1"/>
</dbReference>
<feature type="compositionally biased region" description="Basic and acidic residues" evidence="1">
    <location>
        <begin position="215"/>
        <end position="228"/>
    </location>
</feature>
<protein>
    <submittedName>
        <fullName evidence="3">P-type conjugative transfer protein TrbJ</fullName>
    </submittedName>
</protein>
<sequence>MKKVTGLAFSVALALTAGAVNAAGGAASLATGAKEWTQLANNAELVGIYGQEVAHIAETIKQYEVMLKENKTLPNFVTNSIAGKVQELANIVQFQDALSYAMQNMDAKFTETYKGEGNYPADMTPEQWRGLVVDMNKTTQDSVRGALKAANLQSLDFANESDTLDVLRSQMSTAEGTNQILQTSGQISGMLVNSMQQMRQLQAASMQMQGAEMAAKAEKETAEKENWKAKTVNPFNPDPDNATRLR</sequence>
<feature type="signal peptide" evidence="2">
    <location>
        <begin position="1"/>
        <end position="22"/>
    </location>
</feature>
<reference evidence="3 4" key="1">
    <citation type="submission" date="2017-01" db="EMBL/GenBank/DDBJ databases">
        <title>Novel large sulfur bacteria in the metagenomes of groundwater-fed chemosynthetic microbial mats in the Lake Huron basin.</title>
        <authorList>
            <person name="Sharrar A.M."/>
            <person name="Flood B.E."/>
            <person name="Bailey J.V."/>
            <person name="Jones D.S."/>
            <person name="Biddanda B."/>
            <person name="Ruberg S.A."/>
            <person name="Marcus D.N."/>
            <person name="Dick G.J."/>
        </authorList>
    </citation>
    <scope>NUCLEOTIDE SEQUENCE [LARGE SCALE GENOMIC DNA]</scope>
    <source>
        <strain evidence="3">A8</strain>
    </source>
</reference>
<keyword evidence="2" id="KW-0732">Signal</keyword>
<organism evidence="3 4">
    <name type="scientific">Thiothrix lacustris</name>
    <dbReference type="NCBI Taxonomy" id="525917"/>
    <lineage>
        <taxon>Bacteria</taxon>
        <taxon>Pseudomonadati</taxon>
        <taxon>Pseudomonadota</taxon>
        <taxon>Gammaproteobacteria</taxon>
        <taxon>Thiotrichales</taxon>
        <taxon>Thiotrichaceae</taxon>
        <taxon>Thiothrix</taxon>
    </lineage>
</organism>
<evidence type="ECO:0000256" key="1">
    <source>
        <dbReference type="SAM" id="MobiDB-lite"/>
    </source>
</evidence>
<dbReference type="AlphaFoldDB" id="A0A1Y1QGM5"/>